<evidence type="ECO:0000256" key="1">
    <source>
        <dbReference type="SAM" id="MobiDB-lite"/>
    </source>
</evidence>
<comment type="caution">
    <text evidence="2">The sequence shown here is derived from an EMBL/GenBank/DDBJ whole genome shotgun (WGS) entry which is preliminary data.</text>
</comment>
<feature type="region of interest" description="Disordered" evidence="1">
    <location>
        <begin position="1"/>
        <end position="29"/>
    </location>
</feature>
<evidence type="ECO:0000313" key="3">
    <source>
        <dbReference type="Proteomes" id="UP000664859"/>
    </source>
</evidence>
<accession>A0A836CCD1</accession>
<dbReference type="OrthoDB" id="2122982at2759"/>
<dbReference type="InterPro" id="IPR011992">
    <property type="entry name" value="EF-hand-dom_pair"/>
</dbReference>
<name>A0A836CCD1_9STRA</name>
<evidence type="ECO:0000313" key="2">
    <source>
        <dbReference type="EMBL" id="KAG5180402.1"/>
    </source>
</evidence>
<dbReference type="Proteomes" id="UP000664859">
    <property type="component" value="Unassembled WGS sequence"/>
</dbReference>
<dbReference type="SUPFAM" id="SSF47473">
    <property type="entry name" value="EF-hand"/>
    <property type="match status" value="1"/>
</dbReference>
<organism evidence="2 3">
    <name type="scientific">Tribonema minus</name>
    <dbReference type="NCBI Taxonomy" id="303371"/>
    <lineage>
        <taxon>Eukaryota</taxon>
        <taxon>Sar</taxon>
        <taxon>Stramenopiles</taxon>
        <taxon>Ochrophyta</taxon>
        <taxon>PX clade</taxon>
        <taxon>Xanthophyceae</taxon>
        <taxon>Tribonematales</taxon>
        <taxon>Tribonemataceae</taxon>
        <taxon>Tribonema</taxon>
    </lineage>
</organism>
<dbReference type="Gene3D" id="1.10.238.10">
    <property type="entry name" value="EF-hand"/>
    <property type="match status" value="1"/>
</dbReference>
<gene>
    <name evidence="2" type="ORF">JKP88DRAFT_223145</name>
</gene>
<dbReference type="EMBL" id="JAFCMP010000390">
    <property type="protein sequence ID" value="KAG5180402.1"/>
    <property type="molecule type" value="Genomic_DNA"/>
</dbReference>
<keyword evidence="3" id="KW-1185">Reference proteome</keyword>
<reference evidence="2" key="1">
    <citation type="submission" date="2021-02" db="EMBL/GenBank/DDBJ databases">
        <title>First Annotated Genome of the Yellow-green Alga Tribonema minus.</title>
        <authorList>
            <person name="Mahan K.M."/>
        </authorList>
    </citation>
    <scope>NUCLEOTIDE SEQUENCE</scope>
    <source>
        <strain evidence="2">UTEX B ZZ1240</strain>
    </source>
</reference>
<sequence>MVELGGGGASERADAEEDEAGGGVSAAARATGASAQPAPRFYFQISESSAATPLSIEENDARAVMELVDRTGLARAEPQRICGALLRAADAEGALSKRAFDQCMQVLALGAQLKAQERTRCAVLLSSIYYAFDRGNDGRVDALELATGFSILCGGNKSSKLVYAWDLLADADGALTRRGLWRYMRSFLTVLMALSSASGTLTAKELTRAVDDSAVWVSARVFADLRAADAATRITFTDLADWYTEGLERSAAPGFMTSPWLELLDMSKWGAALGGA</sequence>
<evidence type="ECO:0008006" key="4">
    <source>
        <dbReference type="Google" id="ProtNLM"/>
    </source>
</evidence>
<proteinExistence type="predicted"/>
<dbReference type="AlphaFoldDB" id="A0A836CCD1"/>
<protein>
    <recommendedName>
        <fullName evidence="4">EF-hand domain-containing protein</fullName>
    </recommendedName>
</protein>